<dbReference type="InterPro" id="IPR013122">
    <property type="entry name" value="PKD1_2_channel"/>
</dbReference>
<accession>A0A813V6R2</accession>
<dbReference type="GO" id="GO:0005262">
    <property type="term" value="F:calcium channel activity"/>
    <property type="evidence" value="ECO:0007669"/>
    <property type="project" value="TreeGrafter"/>
</dbReference>
<feature type="domain" description="Polycystin cation channel PKD1/PKD2" evidence="7">
    <location>
        <begin position="243"/>
        <end position="448"/>
    </location>
</feature>
<protein>
    <recommendedName>
        <fullName evidence="7">Polycystin cation channel PKD1/PKD2 domain-containing protein</fullName>
    </recommendedName>
</protein>
<comment type="caution">
    <text evidence="8">The sequence shown here is derived from an EMBL/GenBank/DDBJ whole genome shotgun (WGS) entry which is preliminary data.</text>
</comment>
<feature type="transmembrane region" description="Helical" evidence="6">
    <location>
        <begin position="281"/>
        <end position="303"/>
    </location>
</feature>
<keyword evidence="4 6" id="KW-1133">Transmembrane helix</keyword>
<dbReference type="GO" id="GO:0050982">
    <property type="term" value="P:detection of mechanical stimulus"/>
    <property type="evidence" value="ECO:0007669"/>
    <property type="project" value="TreeGrafter"/>
</dbReference>
<proteinExistence type="inferred from homology"/>
<feature type="transmembrane region" description="Helical" evidence="6">
    <location>
        <begin position="384"/>
        <end position="401"/>
    </location>
</feature>
<keyword evidence="5 6" id="KW-0472">Membrane</keyword>
<dbReference type="OrthoDB" id="10451413at2759"/>
<dbReference type="PANTHER" id="PTHR10877">
    <property type="entry name" value="POLYCYSTIN FAMILY MEMBER"/>
    <property type="match status" value="1"/>
</dbReference>
<evidence type="ECO:0000313" key="8">
    <source>
        <dbReference type="EMBL" id="CAF0837481.1"/>
    </source>
</evidence>
<dbReference type="InterPro" id="IPR051223">
    <property type="entry name" value="Polycystin"/>
</dbReference>
<name>A0A813V6R2_9BILA</name>
<keyword evidence="3 6" id="KW-0812">Transmembrane</keyword>
<evidence type="ECO:0000256" key="6">
    <source>
        <dbReference type="SAM" id="Phobius"/>
    </source>
</evidence>
<feature type="transmembrane region" description="Helical" evidence="6">
    <location>
        <begin position="38"/>
        <end position="59"/>
    </location>
</feature>
<evidence type="ECO:0000256" key="4">
    <source>
        <dbReference type="ARBA" id="ARBA00022989"/>
    </source>
</evidence>
<evidence type="ECO:0000256" key="5">
    <source>
        <dbReference type="ARBA" id="ARBA00023136"/>
    </source>
</evidence>
<dbReference type="PANTHER" id="PTHR10877:SF183">
    <property type="entry name" value="AT14535P-RELATED"/>
    <property type="match status" value="1"/>
</dbReference>
<evidence type="ECO:0000259" key="7">
    <source>
        <dbReference type="Pfam" id="PF08016"/>
    </source>
</evidence>
<gene>
    <name evidence="8" type="ORF">OXX778_LOCUS8275</name>
</gene>
<reference evidence="8" key="1">
    <citation type="submission" date="2021-02" db="EMBL/GenBank/DDBJ databases">
        <authorList>
            <person name="Nowell W R."/>
        </authorList>
    </citation>
    <scope>NUCLEOTIDE SEQUENCE</scope>
    <source>
        <strain evidence="8">Ploen Becks lab</strain>
    </source>
</reference>
<evidence type="ECO:0000256" key="3">
    <source>
        <dbReference type="ARBA" id="ARBA00022692"/>
    </source>
</evidence>
<keyword evidence="9" id="KW-1185">Reference proteome</keyword>
<evidence type="ECO:0000313" key="9">
    <source>
        <dbReference type="Proteomes" id="UP000663879"/>
    </source>
</evidence>
<feature type="transmembrane region" description="Helical" evidence="6">
    <location>
        <begin position="445"/>
        <end position="470"/>
    </location>
</feature>
<comment type="subcellular location">
    <subcellularLocation>
        <location evidence="1">Membrane</location>
        <topology evidence="1">Multi-pass membrane protein</topology>
    </subcellularLocation>
</comment>
<dbReference type="AlphaFoldDB" id="A0A813V6R2"/>
<evidence type="ECO:0000256" key="2">
    <source>
        <dbReference type="ARBA" id="ARBA00007200"/>
    </source>
</evidence>
<sequence>MRFFQQHKFSYLIRKLNRVDRIESNDELFKNDTLYDKFLKATLIETLITFTFVFISIRFHNLYYDFNKAIQGRYNDTDKILYLDRPVEPIILDLYTDLTNNDDISLKDWRNLLVKKSNNIGLTLNDSARGPITSRDNYLIVIRYKLELNENSKSLRELIQDSKCSNTLVIQSDLTFYFDPINYLNDRGCFRSFRNITSLVNIRFIGFEKKGIVKIADLDSNFKNSTIIKKFFYLKLALQMDRLEFLVFLVLYTMFLVYYFIEEFLEFVHYKSEYFTNYSNFIDFMVLLLSFRLVGFLIFKITFQIEVSDILSKNKRNIEENYIQKWMSKVNTIEMYTDFFTPDMELNLAILQVILLWIKIFKYVNFSTGLTQMNAALSKASNHLISYLFIYTLVFCLHAELMHRLFGTTVGDYSTRIMAQFTMFRMLLANINFKFISENPDAQMIFFSFYSTVFIIFSGNYYFFFLCGIFNDREYKVFF</sequence>
<dbReference type="Proteomes" id="UP000663879">
    <property type="component" value="Unassembled WGS sequence"/>
</dbReference>
<dbReference type="GO" id="GO:0016020">
    <property type="term" value="C:membrane"/>
    <property type="evidence" value="ECO:0007669"/>
    <property type="project" value="UniProtKB-SubCell"/>
</dbReference>
<evidence type="ECO:0000256" key="1">
    <source>
        <dbReference type="ARBA" id="ARBA00004141"/>
    </source>
</evidence>
<feature type="transmembrane region" description="Helical" evidence="6">
    <location>
        <begin position="243"/>
        <end position="261"/>
    </location>
</feature>
<dbReference type="EMBL" id="CAJNOC010001125">
    <property type="protein sequence ID" value="CAF0837481.1"/>
    <property type="molecule type" value="Genomic_DNA"/>
</dbReference>
<organism evidence="8 9">
    <name type="scientific">Brachionus calyciflorus</name>
    <dbReference type="NCBI Taxonomy" id="104777"/>
    <lineage>
        <taxon>Eukaryota</taxon>
        <taxon>Metazoa</taxon>
        <taxon>Spiralia</taxon>
        <taxon>Gnathifera</taxon>
        <taxon>Rotifera</taxon>
        <taxon>Eurotatoria</taxon>
        <taxon>Monogononta</taxon>
        <taxon>Pseudotrocha</taxon>
        <taxon>Ploima</taxon>
        <taxon>Brachionidae</taxon>
        <taxon>Brachionus</taxon>
    </lineage>
</organism>
<dbReference type="Pfam" id="PF08016">
    <property type="entry name" value="PKD_channel"/>
    <property type="match status" value="1"/>
</dbReference>
<comment type="similarity">
    <text evidence="2">Belongs to the polycystin family.</text>
</comment>